<protein>
    <recommendedName>
        <fullName evidence="6">Two-component system response regulator</fullName>
    </recommendedName>
</protein>
<evidence type="ECO:0000259" key="3">
    <source>
        <dbReference type="PROSITE" id="PS51832"/>
    </source>
</evidence>
<dbReference type="CDD" id="cd17536">
    <property type="entry name" value="REC_YesN-like"/>
    <property type="match status" value="1"/>
</dbReference>
<dbReference type="PROSITE" id="PS51832">
    <property type="entry name" value="HD_GYP"/>
    <property type="match status" value="1"/>
</dbReference>
<dbReference type="Pfam" id="PF00072">
    <property type="entry name" value="Response_reg"/>
    <property type="match status" value="1"/>
</dbReference>
<dbReference type="AlphaFoldDB" id="A0A6F8VAY7"/>
<dbReference type="SMART" id="SM00471">
    <property type="entry name" value="HDc"/>
    <property type="match status" value="1"/>
</dbReference>
<dbReference type="KEGG" id="slac:SKTS_17100"/>
<dbReference type="PANTHER" id="PTHR45228">
    <property type="entry name" value="CYCLIC DI-GMP PHOSPHODIESTERASE TM_0186-RELATED"/>
    <property type="match status" value="1"/>
</dbReference>
<keyword evidence="1" id="KW-0597">Phosphoprotein</keyword>
<feature type="domain" description="HD-GYP" evidence="3">
    <location>
        <begin position="147"/>
        <end position="340"/>
    </location>
</feature>
<dbReference type="RefSeq" id="WP_173063309.1">
    <property type="nucleotide sequence ID" value="NZ_AP022853.1"/>
</dbReference>
<dbReference type="GO" id="GO:0000160">
    <property type="term" value="P:phosphorelay signal transduction system"/>
    <property type="evidence" value="ECO:0007669"/>
    <property type="project" value="InterPro"/>
</dbReference>
<dbReference type="Gene3D" id="1.10.3210.10">
    <property type="entry name" value="Hypothetical protein af1432"/>
    <property type="match status" value="1"/>
</dbReference>
<dbReference type="NCBIfam" id="TIGR00277">
    <property type="entry name" value="HDIG"/>
    <property type="match status" value="1"/>
</dbReference>
<keyword evidence="5" id="KW-1185">Reference proteome</keyword>
<dbReference type="InterPro" id="IPR037522">
    <property type="entry name" value="HD_GYP_dom"/>
</dbReference>
<dbReference type="InterPro" id="IPR003607">
    <property type="entry name" value="HD/PDEase_dom"/>
</dbReference>
<feature type="domain" description="Response regulatory" evidence="2">
    <location>
        <begin position="17"/>
        <end position="131"/>
    </location>
</feature>
<organism evidence="4 5">
    <name type="scientific">Sulfurimicrobium lacus</name>
    <dbReference type="NCBI Taxonomy" id="2715678"/>
    <lineage>
        <taxon>Bacteria</taxon>
        <taxon>Pseudomonadati</taxon>
        <taxon>Pseudomonadota</taxon>
        <taxon>Betaproteobacteria</taxon>
        <taxon>Nitrosomonadales</taxon>
        <taxon>Sulfuricellaceae</taxon>
        <taxon>Sulfurimicrobium</taxon>
    </lineage>
</organism>
<dbReference type="InterPro" id="IPR001789">
    <property type="entry name" value="Sig_transdc_resp-reg_receiver"/>
</dbReference>
<dbReference type="Proteomes" id="UP000502260">
    <property type="component" value="Chromosome"/>
</dbReference>
<dbReference type="InterPro" id="IPR006675">
    <property type="entry name" value="HDIG_dom"/>
</dbReference>
<sequence>MNTPDNNELLGVLKTLSVLYVEDEDSVREELARFLRRRFALVETAANGREGLDKFTQGHYDIVVTDVRMPAMDGLEMARHIKALANDVPVIVVTAYNEADYFMRAIEIGVDCYVKKPIDPQELIAAIFKSTRVHFQKQALEKEHERVLELMQQTVAALARAIEKRDPYTDGHQKRVSQLAVAIAEEMGMTKAMINGIRLAAMVHDIGKIHVPAEILSRPGRLTPSEFALIQQHPQSGFEIVGDIDFPWPIGQIILQHHERLDGAGYPNGLKGEDILVEASVIGVADVVDAMATDRPYRAALGIEAALEEIRDKRGKLFDPLIVDACVRVIEKAGRDFWKG</sequence>
<proteinExistence type="predicted"/>
<dbReference type="Pfam" id="PF13487">
    <property type="entry name" value="HD_5"/>
    <property type="match status" value="1"/>
</dbReference>
<evidence type="ECO:0008006" key="6">
    <source>
        <dbReference type="Google" id="ProtNLM"/>
    </source>
</evidence>
<dbReference type="Gene3D" id="3.40.50.2300">
    <property type="match status" value="1"/>
</dbReference>
<dbReference type="SMART" id="SM00448">
    <property type="entry name" value="REC"/>
    <property type="match status" value="1"/>
</dbReference>
<reference evidence="5" key="1">
    <citation type="submission" date="2020-03" db="EMBL/GenBank/DDBJ databases">
        <title>Complete genome sequence of sulfur-oxidizing bacterium skT11.</title>
        <authorList>
            <person name="Kanda M."/>
            <person name="Kojima H."/>
            <person name="Fukui M."/>
        </authorList>
    </citation>
    <scope>NUCLEOTIDE SEQUENCE [LARGE SCALE GENOMIC DNA]</scope>
    <source>
        <strain evidence="5">skT11</strain>
    </source>
</reference>
<gene>
    <name evidence="4" type="ORF">SKTS_17100</name>
</gene>
<dbReference type="EMBL" id="AP022853">
    <property type="protein sequence ID" value="BCB26824.1"/>
    <property type="molecule type" value="Genomic_DNA"/>
</dbReference>
<dbReference type="CDD" id="cd00077">
    <property type="entry name" value="HDc"/>
    <property type="match status" value="1"/>
</dbReference>
<dbReference type="InterPro" id="IPR011006">
    <property type="entry name" value="CheY-like_superfamily"/>
</dbReference>
<evidence type="ECO:0000256" key="1">
    <source>
        <dbReference type="PROSITE-ProRule" id="PRU00169"/>
    </source>
</evidence>
<accession>A0A6F8VAY7</accession>
<feature type="modified residue" description="4-aspartylphosphate" evidence="1">
    <location>
        <position position="66"/>
    </location>
</feature>
<evidence type="ECO:0000313" key="5">
    <source>
        <dbReference type="Proteomes" id="UP000502260"/>
    </source>
</evidence>
<evidence type="ECO:0000313" key="4">
    <source>
        <dbReference type="EMBL" id="BCB26824.1"/>
    </source>
</evidence>
<evidence type="ECO:0000259" key="2">
    <source>
        <dbReference type="PROSITE" id="PS50110"/>
    </source>
</evidence>
<dbReference type="GO" id="GO:0008081">
    <property type="term" value="F:phosphoric diester hydrolase activity"/>
    <property type="evidence" value="ECO:0007669"/>
    <property type="project" value="UniProtKB-ARBA"/>
</dbReference>
<dbReference type="PROSITE" id="PS50110">
    <property type="entry name" value="RESPONSE_REGULATORY"/>
    <property type="match status" value="1"/>
</dbReference>
<name>A0A6F8VAY7_9PROT</name>
<dbReference type="InterPro" id="IPR052020">
    <property type="entry name" value="Cyclic_di-GMP/3'3'-cGAMP_PDE"/>
</dbReference>
<dbReference type="SUPFAM" id="SSF52172">
    <property type="entry name" value="CheY-like"/>
    <property type="match status" value="1"/>
</dbReference>
<dbReference type="SUPFAM" id="SSF109604">
    <property type="entry name" value="HD-domain/PDEase-like"/>
    <property type="match status" value="1"/>
</dbReference>